<name>A0AAV4LKW7_9BACL</name>
<dbReference type="Proteomes" id="UP001057291">
    <property type="component" value="Unassembled WGS sequence"/>
</dbReference>
<evidence type="ECO:0000313" key="1">
    <source>
        <dbReference type="EMBL" id="GIM48439.1"/>
    </source>
</evidence>
<proteinExistence type="predicted"/>
<protein>
    <submittedName>
        <fullName evidence="1">Uncharacterized protein</fullName>
    </submittedName>
</protein>
<dbReference type="EMBL" id="BOQE01000001">
    <property type="protein sequence ID" value="GIM48439.1"/>
    <property type="molecule type" value="Genomic_DNA"/>
</dbReference>
<comment type="caution">
    <text evidence="1">The sequence shown here is derived from an EMBL/GenBank/DDBJ whole genome shotgun (WGS) entry which is preliminary data.</text>
</comment>
<dbReference type="AlphaFoldDB" id="A0AAV4LKW7"/>
<reference evidence="1" key="1">
    <citation type="journal article" date="2023" name="Int. J. Syst. Evol. Microbiol.">
        <title>Collibacillus ludicampi gen. nov., sp. nov., a new soil bacterium of the family Alicyclobacillaceae.</title>
        <authorList>
            <person name="Jojima T."/>
            <person name="Ioku Y."/>
            <person name="Fukuta Y."/>
            <person name="Shirasaka N."/>
            <person name="Matsumura Y."/>
            <person name="Mori M."/>
        </authorList>
    </citation>
    <scope>NUCLEOTIDE SEQUENCE</scope>
    <source>
        <strain evidence="1">TP075</strain>
    </source>
</reference>
<evidence type="ECO:0000313" key="2">
    <source>
        <dbReference type="Proteomes" id="UP001057291"/>
    </source>
</evidence>
<organism evidence="1 2">
    <name type="scientific">Collibacillus ludicampi</name>
    <dbReference type="NCBI Taxonomy" id="2771369"/>
    <lineage>
        <taxon>Bacteria</taxon>
        <taxon>Bacillati</taxon>
        <taxon>Bacillota</taxon>
        <taxon>Bacilli</taxon>
        <taxon>Bacillales</taxon>
        <taxon>Alicyclobacillaceae</taxon>
        <taxon>Collibacillus</taxon>
    </lineage>
</organism>
<keyword evidence="2" id="KW-1185">Reference proteome</keyword>
<gene>
    <name evidence="1" type="ORF">DNHGIG_39880</name>
</gene>
<sequence>MQIFGYVKNRKAKVKVVFANGEVVEGPLLGVLTRMDVLKHVESAVVAHTRP</sequence>
<accession>A0AAV4LKW7</accession>
<dbReference type="RefSeq" id="WP_282201314.1">
    <property type="nucleotide sequence ID" value="NZ_BOQE01000001.1"/>
</dbReference>